<evidence type="ECO:0000313" key="3">
    <source>
        <dbReference type="Proteomes" id="UP001259347"/>
    </source>
</evidence>
<evidence type="ECO:0000313" key="2">
    <source>
        <dbReference type="EMBL" id="MDR6866195.1"/>
    </source>
</evidence>
<dbReference type="EMBL" id="JAVDUM010000002">
    <property type="protein sequence ID" value="MDR6866195.1"/>
    <property type="molecule type" value="Genomic_DNA"/>
</dbReference>
<evidence type="ECO:0000259" key="1">
    <source>
        <dbReference type="SMART" id="SM01058"/>
    </source>
</evidence>
<comment type="caution">
    <text evidence="2">The sequence shown here is derived from an EMBL/GenBank/DDBJ whole genome shotgun (WGS) entry which is preliminary data.</text>
</comment>
<dbReference type="InterPro" id="IPR036101">
    <property type="entry name" value="CarD-like/TRCF_RID_sf"/>
</dbReference>
<dbReference type="InterPro" id="IPR042215">
    <property type="entry name" value="CarD-like_C"/>
</dbReference>
<dbReference type="PANTHER" id="PTHR38447:SF1">
    <property type="entry name" value="RNA POLYMERASE-BINDING TRANSCRIPTION FACTOR CARD"/>
    <property type="match status" value="1"/>
</dbReference>
<dbReference type="InterPro" id="IPR048792">
    <property type="entry name" value="CarD_C"/>
</dbReference>
<accession>A0ABU1S9A9</accession>
<dbReference type="Pfam" id="PF21095">
    <property type="entry name" value="CarD_C"/>
    <property type="match status" value="1"/>
</dbReference>
<dbReference type="Pfam" id="PF02559">
    <property type="entry name" value="CarD_TRCF_RID"/>
    <property type="match status" value="1"/>
</dbReference>
<dbReference type="Gene3D" id="2.40.10.170">
    <property type="match status" value="1"/>
</dbReference>
<proteinExistence type="predicted"/>
<dbReference type="InterPro" id="IPR003711">
    <property type="entry name" value="CarD-like/TRCF_RID"/>
</dbReference>
<dbReference type="PANTHER" id="PTHR38447">
    <property type="entry name" value="TRANSCRIPTION FACTOR YDEB-RELATED"/>
    <property type="match status" value="1"/>
</dbReference>
<dbReference type="InterPro" id="IPR052531">
    <property type="entry name" value="CarD-like_regulator"/>
</dbReference>
<name>A0ABU1S9A9_9MICO</name>
<gene>
    <name evidence="2" type="ORF">J2Y69_000780</name>
</gene>
<sequence>MLTTPGHIIVHPFHGPVRIIGTTTRDLKQRSVRYLDVETLHHPLRISVPVDAVHRVGLRPLLDAQGVQRVLDLLGAPSDDDYENRWSRRIKDYQLKLQTGQVEQRVAVMREIIRQRGPYPVPGAERDLLREVRDGLTVEVSLTLGMSQAEAEAMLNDAVCPSIALVESATG</sequence>
<dbReference type="SMART" id="SM01058">
    <property type="entry name" value="CarD_TRCF"/>
    <property type="match status" value="1"/>
</dbReference>
<dbReference type="RefSeq" id="WP_310017749.1">
    <property type="nucleotide sequence ID" value="NZ_JAVDUM010000002.1"/>
</dbReference>
<organism evidence="2 3">
    <name type="scientific">Microbacterium resistens</name>
    <dbReference type="NCBI Taxonomy" id="156977"/>
    <lineage>
        <taxon>Bacteria</taxon>
        <taxon>Bacillati</taxon>
        <taxon>Actinomycetota</taxon>
        <taxon>Actinomycetes</taxon>
        <taxon>Micrococcales</taxon>
        <taxon>Microbacteriaceae</taxon>
        <taxon>Microbacterium</taxon>
    </lineage>
</organism>
<reference evidence="2 3" key="1">
    <citation type="submission" date="2023-07" db="EMBL/GenBank/DDBJ databases">
        <title>Sorghum-associated microbial communities from plants grown in Nebraska, USA.</title>
        <authorList>
            <person name="Schachtman D."/>
        </authorList>
    </citation>
    <scope>NUCLEOTIDE SEQUENCE [LARGE SCALE GENOMIC DNA]</scope>
    <source>
        <strain evidence="2 3">2980</strain>
    </source>
</reference>
<dbReference type="Proteomes" id="UP001259347">
    <property type="component" value="Unassembled WGS sequence"/>
</dbReference>
<dbReference type="Gene3D" id="1.20.58.1290">
    <property type="entry name" value="CarD-like, C-terminal domain"/>
    <property type="match status" value="1"/>
</dbReference>
<keyword evidence="3" id="KW-1185">Reference proteome</keyword>
<feature type="domain" description="CarD-like/TRCF RNAP-interacting" evidence="1">
    <location>
        <begin position="1"/>
        <end position="113"/>
    </location>
</feature>
<dbReference type="SUPFAM" id="SSF141259">
    <property type="entry name" value="CarD-like"/>
    <property type="match status" value="1"/>
</dbReference>
<protein>
    <submittedName>
        <fullName evidence="2">CarD family transcriptional regulator</fullName>
    </submittedName>
</protein>